<dbReference type="OrthoDB" id="8119704at2759"/>
<keyword evidence="2" id="KW-1185">Reference proteome</keyword>
<protein>
    <submittedName>
        <fullName evidence="1">Uncharacterized protein</fullName>
    </submittedName>
</protein>
<dbReference type="EMBL" id="SPHZ02000006">
    <property type="protein sequence ID" value="KAF0911477.1"/>
    <property type="molecule type" value="Genomic_DNA"/>
</dbReference>
<dbReference type="EMBL" id="SPHZ02000006">
    <property type="protein sequence ID" value="KAF0911478.1"/>
    <property type="molecule type" value="Genomic_DNA"/>
</dbReference>
<organism evidence="1 2">
    <name type="scientific">Oryza meyeriana var. granulata</name>
    <dbReference type="NCBI Taxonomy" id="110450"/>
    <lineage>
        <taxon>Eukaryota</taxon>
        <taxon>Viridiplantae</taxon>
        <taxon>Streptophyta</taxon>
        <taxon>Embryophyta</taxon>
        <taxon>Tracheophyta</taxon>
        <taxon>Spermatophyta</taxon>
        <taxon>Magnoliopsida</taxon>
        <taxon>Liliopsida</taxon>
        <taxon>Poales</taxon>
        <taxon>Poaceae</taxon>
        <taxon>BOP clade</taxon>
        <taxon>Oryzoideae</taxon>
        <taxon>Oryzeae</taxon>
        <taxon>Oryzinae</taxon>
        <taxon>Oryza</taxon>
        <taxon>Oryza meyeriana</taxon>
    </lineage>
</organism>
<comment type="caution">
    <text evidence="1">The sequence shown here is derived from an EMBL/GenBank/DDBJ whole genome shotgun (WGS) entry which is preliminary data.</text>
</comment>
<sequence length="107" mass="11413">MEGRATGNDATSFFTMSTLPLADLKQVSRLPPAAICFDPKSGRSRTLSSRQQGFLALTSLSPRCRSASYYVSSFISQSVRGCGCALLIILCRCKLQTAACTPGARGE</sequence>
<proteinExistence type="predicted"/>
<name>A0A6G1DFS9_9ORYZ</name>
<reference evidence="1 2" key="1">
    <citation type="submission" date="2019-11" db="EMBL/GenBank/DDBJ databases">
        <title>Whole genome sequence of Oryza granulata.</title>
        <authorList>
            <person name="Li W."/>
        </authorList>
    </citation>
    <scope>NUCLEOTIDE SEQUENCE [LARGE SCALE GENOMIC DNA]</scope>
    <source>
        <strain evidence="2">cv. Menghai</strain>
        <tissue evidence="1">Leaf</tissue>
    </source>
</reference>
<evidence type="ECO:0000313" key="1">
    <source>
        <dbReference type="EMBL" id="KAF0911478.1"/>
    </source>
</evidence>
<gene>
    <name evidence="1" type="ORF">E2562_011128</name>
</gene>
<dbReference type="Proteomes" id="UP000479710">
    <property type="component" value="Unassembled WGS sequence"/>
</dbReference>
<dbReference type="AlphaFoldDB" id="A0A6G1DFS9"/>
<evidence type="ECO:0000313" key="2">
    <source>
        <dbReference type="Proteomes" id="UP000479710"/>
    </source>
</evidence>
<accession>A0A6G1DFS9</accession>